<dbReference type="EMBL" id="JBIGHV010000004">
    <property type="protein sequence ID" value="MFG6430635.1"/>
    <property type="molecule type" value="Genomic_DNA"/>
</dbReference>
<dbReference type="Pfam" id="PF07277">
    <property type="entry name" value="SapC"/>
    <property type="match status" value="1"/>
</dbReference>
<protein>
    <submittedName>
        <fullName evidence="1">SapC family protein</fullName>
    </submittedName>
</protein>
<name>A0ABW7F4G9_9BURK</name>
<reference evidence="1 2" key="1">
    <citation type="submission" date="2024-08" db="EMBL/GenBank/DDBJ databases">
        <authorList>
            <person name="Lu H."/>
        </authorList>
    </citation>
    <scope>NUCLEOTIDE SEQUENCE [LARGE SCALE GENOMIC DNA]</scope>
    <source>
        <strain evidence="1 2">LYH14W</strain>
    </source>
</reference>
<sequence length="236" mass="26339">MTRPTLLDNVTHRHLRVRTERSAALGDARQSALALPGEFRQLQAHFPIVFQLVEGDAGFQPVALFGLEEGQNLFLTDTGWDCNALPMAMQRDPFLIGRAPDDGLQLHIDMDSPRIVRPEEGEVGTAIFLPHGAFSDYLDRTVQLMEHLHAQARHLPVFIEALTRHQLLEPFVIDIETPGGEQARLSGLYTIHEERLAALPGAALEALAREGHLMPIYMQIASLAQLPVLLERANRR</sequence>
<accession>A0ABW7F4G9</accession>
<comment type="caution">
    <text evidence="1">The sequence shown here is derived from an EMBL/GenBank/DDBJ whole genome shotgun (WGS) entry which is preliminary data.</text>
</comment>
<proteinExistence type="predicted"/>
<organism evidence="1 2">
    <name type="scientific">Pelomonas parva</name>
    <dbReference type="NCBI Taxonomy" id="3299032"/>
    <lineage>
        <taxon>Bacteria</taxon>
        <taxon>Pseudomonadati</taxon>
        <taxon>Pseudomonadota</taxon>
        <taxon>Betaproteobacteria</taxon>
        <taxon>Burkholderiales</taxon>
        <taxon>Sphaerotilaceae</taxon>
        <taxon>Roseateles</taxon>
    </lineage>
</organism>
<gene>
    <name evidence="1" type="ORF">ACG00Y_11970</name>
</gene>
<evidence type="ECO:0000313" key="2">
    <source>
        <dbReference type="Proteomes" id="UP001606210"/>
    </source>
</evidence>
<dbReference type="Proteomes" id="UP001606210">
    <property type="component" value="Unassembled WGS sequence"/>
</dbReference>
<evidence type="ECO:0000313" key="1">
    <source>
        <dbReference type="EMBL" id="MFG6430635.1"/>
    </source>
</evidence>
<dbReference type="InterPro" id="IPR010836">
    <property type="entry name" value="SapC"/>
</dbReference>
<dbReference type="RefSeq" id="WP_394479036.1">
    <property type="nucleotide sequence ID" value="NZ_JBIGHV010000004.1"/>
</dbReference>
<keyword evidence="2" id="KW-1185">Reference proteome</keyword>